<comment type="caution">
    <text evidence="1">The sequence shown here is derived from an EMBL/GenBank/DDBJ whole genome shotgun (WGS) entry which is preliminary data.</text>
</comment>
<gene>
    <name evidence="1" type="ORF">HGG82_01245</name>
</gene>
<evidence type="ECO:0000313" key="1">
    <source>
        <dbReference type="EMBL" id="NLQ16246.1"/>
    </source>
</evidence>
<dbReference type="SUPFAM" id="SSF75169">
    <property type="entry name" value="DsrEFH-like"/>
    <property type="match status" value="1"/>
</dbReference>
<organism evidence="1 2">
    <name type="scientific">Marinomonas profundi</name>
    <dbReference type="NCBI Taxonomy" id="2726122"/>
    <lineage>
        <taxon>Bacteria</taxon>
        <taxon>Pseudomonadati</taxon>
        <taxon>Pseudomonadota</taxon>
        <taxon>Gammaproteobacteria</taxon>
        <taxon>Oceanospirillales</taxon>
        <taxon>Oceanospirillaceae</taxon>
        <taxon>Marinomonas</taxon>
    </lineage>
</organism>
<evidence type="ECO:0000313" key="2">
    <source>
        <dbReference type="Proteomes" id="UP000586067"/>
    </source>
</evidence>
<keyword evidence="2" id="KW-1185">Reference proteome</keyword>
<dbReference type="PANTHER" id="PTHR37691">
    <property type="entry name" value="BLR3518 PROTEIN"/>
    <property type="match status" value="1"/>
</dbReference>
<reference evidence="1 2" key="1">
    <citation type="submission" date="2020-04" db="EMBL/GenBank/DDBJ databases">
        <title>Marinomonas sp. M1K-6 isolated from the deep seawater of the Mariana Trench.</title>
        <authorList>
            <person name="Li Y."/>
        </authorList>
    </citation>
    <scope>NUCLEOTIDE SEQUENCE [LARGE SCALE GENOMIC DNA]</scope>
    <source>
        <strain evidence="1 2">M1K-6</strain>
    </source>
</reference>
<name>A0A847R2W8_9GAMM</name>
<accession>A0A847R2W8</accession>
<sequence length="115" mass="12326">MQSVKVVFHIDEVDKWPLLLANVRNLVKAVDLASSHIMVLTNAKAVLAFDGNALLNHIDGIEALAGKKVVFAVCQNSLNGSGMAVDSLPEYVKVVPVGVLTLIEKQADGFAYIKP</sequence>
<dbReference type="RefSeq" id="WP_168822221.1">
    <property type="nucleotide sequence ID" value="NZ_CP073013.1"/>
</dbReference>
<dbReference type="EMBL" id="JABAEK010000001">
    <property type="protein sequence ID" value="NLQ16246.1"/>
    <property type="molecule type" value="Genomic_DNA"/>
</dbReference>
<proteinExistence type="predicted"/>
<dbReference type="AlphaFoldDB" id="A0A847R2W8"/>
<protein>
    <recommendedName>
        <fullName evidence="3">Sulfur reduction protein DsrE</fullName>
    </recommendedName>
</protein>
<evidence type="ECO:0008006" key="3">
    <source>
        <dbReference type="Google" id="ProtNLM"/>
    </source>
</evidence>
<dbReference type="InterPro" id="IPR003787">
    <property type="entry name" value="Sulphur_relay_DsrE/F-like"/>
</dbReference>
<dbReference type="PANTHER" id="PTHR37691:SF1">
    <property type="entry name" value="BLR3518 PROTEIN"/>
    <property type="match status" value="1"/>
</dbReference>
<dbReference type="Gene3D" id="3.40.1260.10">
    <property type="entry name" value="DsrEFH-like"/>
    <property type="match status" value="1"/>
</dbReference>
<dbReference type="Proteomes" id="UP000586067">
    <property type="component" value="Unassembled WGS sequence"/>
</dbReference>
<dbReference type="Pfam" id="PF02635">
    <property type="entry name" value="DsrE"/>
    <property type="match status" value="1"/>
</dbReference>
<dbReference type="InterPro" id="IPR027396">
    <property type="entry name" value="DsrEFH-like"/>
</dbReference>